<reference evidence="1 2" key="1">
    <citation type="submission" date="2015-09" db="EMBL/GenBank/DDBJ databases">
        <title>Trachymyrmex cornetzi WGS genome.</title>
        <authorList>
            <person name="Nygaard S."/>
            <person name="Hu H."/>
            <person name="Boomsma J."/>
            <person name="Zhang G."/>
        </authorList>
    </citation>
    <scope>NUCLEOTIDE SEQUENCE [LARGE SCALE GENOMIC DNA]</scope>
    <source>
        <strain evidence="1">Tcor2-1</strain>
        <tissue evidence="1">Whole body</tissue>
    </source>
</reference>
<dbReference type="Proteomes" id="UP000078492">
    <property type="component" value="Unassembled WGS sequence"/>
</dbReference>
<sequence length="127" mass="14871">MQPAVVTRENARIARENIARRWKNETLKKRMRKVKYRVGDHRVHDWRNPRVYELRDLAGEVLFAFDFTPDLSANCAGHWNLVKHGSLRLEVRFEKALSVTINCIVYAEFDNVLEIDSSRQVIVDFSG</sequence>
<protein>
    <submittedName>
        <fullName evidence="1">Uncharacterized protein</fullName>
    </submittedName>
</protein>
<keyword evidence="2" id="KW-1185">Reference proteome</keyword>
<dbReference type="AlphaFoldDB" id="A0A151J4V8"/>
<gene>
    <name evidence="1" type="ORF">ALC57_09901</name>
</gene>
<dbReference type="EMBL" id="KQ980082">
    <property type="protein sequence ID" value="KYN17797.1"/>
    <property type="molecule type" value="Genomic_DNA"/>
</dbReference>
<name>A0A151J4V8_9HYME</name>
<organism evidence="1 2">
    <name type="scientific">Trachymyrmex cornetzi</name>
    <dbReference type="NCBI Taxonomy" id="471704"/>
    <lineage>
        <taxon>Eukaryota</taxon>
        <taxon>Metazoa</taxon>
        <taxon>Ecdysozoa</taxon>
        <taxon>Arthropoda</taxon>
        <taxon>Hexapoda</taxon>
        <taxon>Insecta</taxon>
        <taxon>Pterygota</taxon>
        <taxon>Neoptera</taxon>
        <taxon>Endopterygota</taxon>
        <taxon>Hymenoptera</taxon>
        <taxon>Apocrita</taxon>
        <taxon>Aculeata</taxon>
        <taxon>Formicoidea</taxon>
        <taxon>Formicidae</taxon>
        <taxon>Myrmicinae</taxon>
        <taxon>Trachymyrmex</taxon>
    </lineage>
</organism>
<accession>A0A151J4V8</accession>
<proteinExistence type="predicted"/>
<evidence type="ECO:0000313" key="2">
    <source>
        <dbReference type="Proteomes" id="UP000078492"/>
    </source>
</evidence>
<evidence type="ECO:0000313" key="1">
    <source>
        <dbReference type="EMBL" id="KYN17797.1"/>
    </source>
</evidence>
<dbReference type="STRING" id="471704.A0A151J4V8"/>